<dbReference type="PANTHER" id="PTHR43431">
    <property type="entry name" value="OXIDOREDUCTASE, SHORT CHAIN DEHYDROGENASE/REDUCTASE FAMILY (AFU_ORTHOLOGUE AFUA_5G14000)"/>
    <property type="match status" value="1"/>
</dbReference>
<protein>
    <submittedName>
        <fullName evidence="1">3-ketoacyl-(Acyl-carrier-protein) reductase</fullName>
    </submittedName>
</protein>
<dbReference type="RefSeq" id="WP_061525448.1">
    <property type="nucleotide sequence ID" value="NZ_JRHX01000087.1"/>
</dbReference>
<reference evidence="1 2" key="1">
    <citation type="journal article" date="2016" name="Sci. Rep.">
        <title>Genomic and phenotypic characterization of the species Acinetobacter venetianus.</title>
        <authorList>
            <person name="Fondi M."/>
            <person name="Maida I."/>
            <person name="Perrin E."/>
            <person name="Orlandini V."/>
            <person name="La Torre L."/>
            <person name="Bosi E."/>
            <person name="Negroni A."/>
            <person name="Zanaroli G."/>
            <person name="Fava F."/>
            <person name="Decorosi F."/>
            <person name="Giovannetti L."/>
            <person name="Viti C."/>
            <person name="Vaneechoutte M."/>
            <person name="Dijkshoorn L."/>
            <person name="Fani R."/>
        </authorList>
    </citation>
    <scope>NUCLEOTIDE SEQUENCE [LARGE SCALE GENOMIC DNA]</scope>
    <source>
        <strain evidence="1 2">LUH13518</strain>
    </source>
</reference>
<dbReference type="SUPFAM" id="SSF51735">
    <property type="entry name" value="NAD(P)-binding Rossmann-fold domains"/>
    <property type="match status" value="1"/>
</dbReference>
<proteinExistence type="predicted"/>
<dbReference type="InterPro" id="IPR002347">
    <property type="entry name" value="SDR_fam"/>
</dbReference>
<comment type="caution">
    <text evidence="1">The sequence shown here is derived from an EMBL/GenBank/DDBJ whole genome shotgun (WGS) entry which is preliminary data.</text>
</comment>
<dbReference type="PANTHER" id="PTHR43431:SF7">
    <property type="entry name" value="OXIDOREDUCTASE, SHORT CHAIN DEHYDROGENASE_REDUCTASE FAMILY (AFU_ORTHOLOGUE AFUA_5G14000)"/>
    <property type="match status" value="1"/>
</dbReference>
<dbReference type="Pfam" id="PF00106">
    <property type="entry name" value="adh_short"/>
    <property type="match status" value="1"/>
</dbReference>
<dbReference type="EMBL" id="JRHX01000087">
    <property type="protein sequence ID" value="KXZ68728.1"/>
    <property type="molecule type" value="Genomic_DNA"/>
</dbReference>
<evidence type="ECO:0000313" key="1">
    <source>
        <dbReference type="EMBL" id="KXZ68728.1"/>
    </source>
</evidence>
<dbReference type="AlphaFoldDB" id="A0A150HQZ6"/>
<dbReference type="Proteomes" id="UP000075544">
    <property type="component" value="Unassembled WGS sequence"/>
</dbReference>
<dbReference type="PATRIC" id="fig|52133.19.peg.2934"/>
<dbReference type="InterPro" id="IPR036291">
    <property type="entry name" value="NAD(P)-bd_dom_sf"/>
</dbReference>
<sequence>MSNKLFRWGKKATGCMLVVGSDIQLLSQSFAETNLIDALHVYHVVNDLNQEKIHIEKLHNQLTVVRLNLIDSHALKKLLSHITSSKHQIELCIFQAYFSHAREMDTLLSQEAEHEWNNNGLSAVSLSQVMIREMLMRQSGTMIFLGSQPQSSAYYDPLSQSSFAAIRALSQSLAREFHPKGIHVCYYMLEQWQGHREDFVNSVKKACLHLHQQPNSTWSQELSLGI</sequence>
<name>A0A150HQZ6_9GAMM</name>
<evidence type="ECO:0000313" key="2">
    <source>
        <dbReference type="Proteomes" id="UP000075544"/>
    </source>
</evidence>
<dbReference type="Gene3D" id="3.40.50.720">
    <property type="entry name" value="NAD(P)-binding Rossmann-like Domain"/>
    <property type="match status" value="1"/>
</dbReference>
<gene>
    <name evidence="1" type="ORF">AVENLUH13518_02888</name>
</gene>
<accession>A0A150HQZ6</accession>
<organism evidence="1 2">
    <name type="scientific">Acinetobacter venetianus</name>
    <dbReference type="NCBI Taxonomy" id="52133"/>
    <lineage>
        <taxon>Bacteria</taxon>
        <taxon>Pseudomonadati</taxon>
        <taxon>Pseudomonadota</taxon>
        <taxon>Gammaproteobacteria</taxon>
        <taxon>Moraxellales</taxon>
        <taxon>Moraxellaceae</taxon>
        <taxon>Acinetobacter</taxon>
    </lineage>
</organism>